<comment type="catalytic activity">
    <reaction evidence="14">
        <text>L-seryl-[protein] + ATP = O-phospho-L-seryl-[protein] + ADP + H(+)</text>
        <dbReference type="Rhea" id="RHEA:17989"/>
        <dbReference type="Rhea" id="RHEA-COMP:9863"/>
        <dbReference type="Rhea" id="RHEA-COMP:11604"/>
        <dbReference type="ChEBI" id="CHEBI:15378"/>
        <dbReference type="ChEBI" id="CHEBI:29999"/>
        <dbReference type="ChEBI" id="CHEBI:30616"/>
        <dbReference type="ChEBI" id="CHEBI:83421"/>
        <dbReference type="ChEBI" id="CHEBI:456216"/>
        <dbReference type="EC" id="2.7.11.1"/>
    </reaction>
</comment>
<dbReference type="GO" id="GO:0005524">
    <property type="term" value="F:ATP binding"/>
    <property type="evidence" value="ECO:0007669"/>
    <property type="project" value="UniProtKB-KW"/>
</dbReference>
<dbReference type="OrthoDB" id="5966500at2759"/>
<evidence type="ECO:0000256" key="3">
    <source>
        <dbReference type="ARBA" id="ARBA00022527"/>
    </source>
</evidence>
<feature type="domain" description="Protein kinase" evidence="17">
    <location>
        <begin position="26"/>
        <end position="284"/>
    </location>
</feature>
<dbReference type="Gene3D" id="3.80.10.10">
    <property type="entry name" value="Ribonuclease Inhibitor"/>
    <property type="match status" value="1"/>
</dbReference>
<keyword evidence="8" id="KW-0547">Nucleotide-binding</keyword>
<evidence type="ECO:0000256" key="5">
    <source>
        <dbReference type="ARBA" id="ARBA00022679"/>
    </source>
</evidence>
<evidence type="ECO:0000256" key="15">
    <source>
        <dbReference type="SAM" id="MobiDB-lite"/>
    </source>
</evidence>
<evidence type="ECO:0000313" key="18">
    <source>
        <dbReference type="EMBL" id="KAG8502816.1"/>
    </source>
</evidence>
<dbReference type="GO" id="GO:0004674">
    <property type="term" value="F:protein serine/threonine kinase activity"/>
    <property type="evidence" value="ECO:0007669"/>
    <property type="project" value="UniProtKB-KW"/>
</dbReference>
<keyword evidence="9" id="KW-0418">Kinase</keyword>
<dbReference type="InterPro" id="IPR032675">
    <property type="entry name" value="LRR_dom_sf"/>
</dbReference>
<evidence type="ECO:0000259" key="17">
    <source>
        <dbReference type="PROSITE" id="PS50011"/>
    </source>
</evidence>
<keyword evidence="19" id="KW-1185">Reference proteome</keyword>
<dbReference type="Gene3D" id="1.10.510.10">
    <property type="entry name" value="Transferase(Phosphotransferase) domain 1"/>
    <property type="match status" value="2"/>
</dbReference>
<evidence type="ECO:0000256" key="4">
    <source>
        <dbReference type="ARBA" id="ARBA00022614"/>
    </source>
</evidence>
<evidence type="ECO:0000256" key="14">
    <source>
        <dbReference type="ARBA" id="ARBA00048679"/>
    </source>
</evidence>
<dbReference type="Pfam" id="PF13855">
    <property type="entry name" value="LRR_8"/>
    <property type="match status" value="1"/>
</dbReference>
<dbReference type="FunFam" id="1.10.510.10:FF:000046">
    <property type="entry name" value="probable serine/threonine-protein kinase WNK9"/>
    <property type="match status" value="1"/>
</dbReference>
<dbReference type="FunFam" id="3.30.200.20:FF:000075">
    <property type="entry name" value="Probable serine/threonine-protein kinase WNK1"/>
    <property type="match status" value="1"/>
</dbReference>
<evidence type="ECO:0000256" key="8">
    <source>
        <dbReference type="ARBA" id="ARBA00022741"/>
    </source>
</evidence>
<organism evidence="18 19">
    <name type="scientific">Gossypium anomalum</name>
    <dbReference type="NCBI Taxonomy" id="47600"/>
    <lineage>
        <taxon>Eukaryota</taxon>
        <taxon>Viridiplantae</taxon>
        <taxon>Streptophyta</taxon>
        <taxon>Embryophyta</taxon>
        <taxon>Tracheophyta</taxon>
        <taxon>Spermatophyta</taxon>
        <taxon>Magnoliopsida</taxon>
        <taxon>eudicotyledons</taxon>
        <taxon>Gunneridae</taxon>
        <taxon>Pentapetalae</taxon>
        <taxon>rosids</taxon>
        <taxon>malvids</taxon>
        <taxon>Malvales</taxon>
        <taxon>Malvaceae</taxon>
        <taxon>Malvoideae</taxon>
        <taxon>Gossypium</taxon>
    </lineage>
</organism>
<dbReference type="EMBL" id="JAHUZN010000001">
    <property type="protein sequence ID" value="KAG8502816.1"/>
    <property type="molecule type" value="Genomic_DNA"/>
</dbReference>
<dbReference type="InterPro" id="IPR050588">
    <property type="entry name" value="WNK_Ser-Thr_kinase"/>
</dbReference>
<evidence type="ECO:0000256" key="2">
    <source>
        <dbReference type="ARBA" id="ARBA00012513"/>
    </source>
</evidence>
<dbReference type="Proteomes" id="UP000701853">
    <property type="component" value="Chromosome 1"/>
</dbReference>
<dbReference type="PANTHER" id="PTHR13902">
    <property type="entry name" value="SERINE/THREONINE-PROTEIN KINASE WNK WITH NO LYSINE -RELATED"/>
    <property type="match status" value="1"/>
</dbReference>
<evidence type="ECO:0000256" key="1">
    <source>
        <dbReference type="ARBA" id="ARBA00004370"/>
    </source>
</evidence>
<name>A0A8J5ZKR7_9ROSI</name>
<dbReference type="InterPro" id="IPR000719">
    <property type="entry name" value="Prot_kinase_dom"/>
</dbReference>
<feature type="domain" description="Protein kinase" evidence="17">
    <location>
        <begin position="593"/>
        <end position="856"/>
    </location>
</feature>
<evidence type="ECO:0000256" key="9">
    <source>
        <dbReference type="ARBA" id="ARBA00022777"/>
    </source>
</evidence>
<reference evidence="18 19" key="1">
    <citation type="journal article" date="2021" name="bioRxiv">
        <title>The Gossypium anomalum genome as a resource for cotton improvement and evolutionary analysis of hybrid incompatibility.</title>
        <authorList>
            <person name="Grover C.E."/>
            <person name="Yuan D."/>
            <person name="Arick M.A."/>
            <person name="Miller E.R."/>
            <person name="Hu G."/>
            <person name="Peterson D.G."/>
            <person name="Wendel J.F."/>
            <person name="Udall J.A."/>
        </authorList>
    </citation>
    <scope>NUCLEOTIDE SEQUENCE [LARGE SCALE GENOMIC DNA]</scope>
    <source>
        <strain evidence="18">JFW-Udall</strain>
        <tissue evidence="18">Leaf</tissue>
    </source>
</reference>
<dbReference type="GO" id="GO:0016020">
    <property type="term" value="C:membrane"/>
    <property type="evidence" value="ECO:0007669"/>
    <property type="project" value="UniProtKB-SubCell"/>
</dbReference>
<keyword evidence="4" id="KW-0433">Leucine-rich repeat</keyword>
<dbReference type="SUPFAM" id="SSF56112">
    <property type="entry name" value="Protein kinase-like (PK-like)"/>
    <property type="match status" value="2"/>
</dbReference>
<feature type="region of interest" description="Disordered" evidence="15">
    <location>
        <begin position="1"/>
        <end position="21"/>
    </location>
</feature>
<keyword evidence="6 16" id="KW-0812">Transmembrane</keyword>
<keyword evidence="7" id="KW-0677">Repeat</keyword>
<evidence type="ECO:0000256" key="13">
    <source>
        <dbReference type="ARBA" id="ARBA00047899"/>
    </source>
</evidence>
<evidence type="ECO:0000313" key="19">
    <source>
        <dbReference type="Proteomes" id="UP000701853"/>
    </source>
</evidence>
<gene>
    <name evidence="18" type="ORF">CXB51_000566</name>
</gene>
<keyword evidence="12 16" id="KW-0472">Membrane</keyword>
<evidence type="ECO:0000256" key="6">
    <source>
        <dbReference type="ARBA" id="ARBA00022692"/>
    </source>
</evidence>
<comment type="caution">
    <text evidence="18">The sequence shown here is derived from an EMBL/GenBank/DDBJ whole genome shotgun (WGS) entry which is preliminary data.</text>
</comment>
<keyword evidence="3" id="KW-0723">Serine/threonine-protein kinase</keyword>
<evidence type="ECO:0000256" key="12">
    <source>
        <dbReference type="ARBA" id="ARBA00023136"/>
    </source>
</evidence>
<dbReference type="PROSITE" id="PS50011">
    <property type="entry name" value="PROTEIN_KINASE_DOM"/>
    <property type="match status" value="2"/>
</dbReference>
<feature type="transmembrane region" description="Helical" evidence="16">
    <location>
        <begin position="513"/>
        <end position="533"/>
    </location>
</feature>
<keyword evidence="10" id="KW-0067">ATP-binding</keyword>
<dbReference type="AlphaFoldDB" id="A0A8J5ZKR7"/>
<keyword evidence="11 16" id="KW-1133">Transmembrane helix</keyword>
<evidence type="ECO:0000256" key="16">
    <source>
        <dbReference type="SAM" id="Phobius"/>
    </source>
</evidence>
<sequence length="894" mass="101413">MPSVNPDQSDKDSEPFVEVDPTGRYGRYTELLGSGAVKKVYRAFDQEEGIEVAWNQVKLRNFSDDPAMIDRLYSEVRLLRSLTNNSIISLYNFWRDEEHNTLNFITEVCTSGNLREYRKKHRQVSMKALKKWSKQILKGLNYLHSHEPCIIHRDLNCSNVFVNGNTGQVKIGDLGLAAIVGKNHSAHSILGTPEFMAPELYDEHYTELIDIYSFGMCVLEMVTLEIPYSECDNVAKIYKKVSSGVKPQALDKVRDADVRAFIERCIAQPGERPSAAELLKDPFYDEVDDYDENVDLRQRKASQIWKGISSKMQRREGFNMFVKGLICIAVVPLLTTVCMGGELSESQSLLSFIRSVDPQMKLGAYQWNEFSTSPCLVKSEVVKCNLQGTSIMEIRLESLNLSGVINSDALCKLQSLEVLSLARNQIHGTIPRSISYCKRLRYLNLSSNSLSGRVSWSTLTKLKYLKSLDISNNHFTNREFEIVYKYSQLNATVQNENVAGTPTESNNNESNTLLWAFVPLFLGLGFFFMFLYCMGKVLGKRSKANEIPRAIKESPLKHVPVNAIQELKPEGRHQELVFFVEDHERFKLDDLLDASANLRSQSLYTSLYKVILKNNATYAVKRLKKLQVSFKEFEQTMRRIGNLKHRNILPLVGYSCTNTEKLLFYKYQSNGSLLSLLQGYIEGKKEFPWRLRLTIATGIARGLAFIYQSSNDQDSIPHGNLKLSNIFLGENMEPLISEYGISRLLDRKKNCLVSSNGYMAPEKSLSEQGDVFSFGIILLELLTGKTVKKTGVDLPKWVGSMVREEWTGEVFGKDVAKDAMQWAFPLLNIALKCVSHSPKDRLTTAEVLQKIDEALFAHEDRTVSSMSSWESGPRDCCMLHSVIPETWDTPGSNY</sequence>
<dbReference type="SUPFAM" id="SSF52058">
    <property type="entry name" value="L domain-like"/>
    <property type="match status" value="1"/>
</dbReference>
<comment type="subcellular location">
    <subcellularLocation>
        <location evidence="1">Membrane</location>
    </subcellularLocation>
</comment>
<dbReference type="EC" id="2.7.11.1" evidence="2"/>
<dbReference type="InterPro" id="IPR011009">
    <property type="entry name" value="Kinase-like_dom_sf"/>
</dbReference>
<dbReference type="InterPro" id="IPR001611">
    <property type="entry name" value="Leu-rich_rpt"/>
</dbReference>
<comment type="catalytic activity">
    <reaction evidence="13">
        <text>L-threonyl-[protein] + ATP = O-phospho-L-threonyl-[protein] + ADP + H(+)</text>
        <dbReference type="Rhea" id="RHEA:46608"/>
        <dbReference type="Rhea" id="RHEA-COMP:11060"/>
        <dbReference type="Rhea" id="RHEA-COMP:11605"/>
        <dbReference type="ChEBI" id="CHEBI:15378"/>
        <dbReference type="ChEBI" id="CHEBI:30013"/>
        <dbReference type="ChEBI" id="CHEBI:30616"/>
        <dbReference type="ChEBI" id="CHEBI:61977"/>
        <dbReference type="ChEBI" id="CHEBI:456216"/>
        <dbReference type="EC" id="2.7.11.1"/>
    </reaction>
</comment>
<evidence type="ECO:0000256" key="7">
    <source>
        <dbReference type="ARBA" id="ARBA00022737"/>
    </source>
</evidence>
<evidence type="ECO:0000256" key="11">
    <source>
        <dbReference type="ARBA" id="ARBA00022989"/>
    </source>
</evidence>
<dbReference type="CDD" id="cd13983">
    <property type="entry name" value="STKc_WNK"/>
    <property type="match status" value="1"/>
</dbReference>
<dbReference type="Gene3D" id="3.30.200.20">
    <property type="entry name" value="Phosphorylase Kinase, domain 1"/>
    <property type="match status" value="2"/>
</dbReference>
<proteinExistence type="predicted"/>
<protein>
    <recommendedName>
        <fullName evidence="2">non-specific serine/threonine protein kinase</fullName>
        <ecNumber evidence="2">2.7.11.1</ecNumber>
    </recommendedName>
</protein>
<keyword evidence="5" id="KW-0808">Transferase</keyword>
<accession>A0A8J5ZKR7</accession>
<evidence type="ECO:0000256" key="10">
    <source>
        <dbReference type="ARBA" id="ARBA00022840"/>
    </source>
</evidence>
<dbReference type="Pfam" id="PF00069">
    <property type="entry name" value="Pkinase"/>
    <property type="match status" value="2"/>
</dbReference>